<evidence type="ECO:0000256" key="13">
    <source>
        <dbReference type="ARBA" id="ARBA00023180"/>
    </source>
</evidence>
<name>A0A3Q2R181_FUNHE</name>
<evidence type="ECO:0000256" key="12">
    <source>
        <dbReference type="ARBA" id="ARBA00023157"/>
    </source>
</evidence>
<keyword evidence="4 14" id="KW-1003">Cell membrane</keyword>
<keyword evidence="7 14" id="KW-0165">Cleavage on pair of basic residues</keyword>
<dbReference type="SMART" id="SM00241">
    <property type="entry name" value="ZP"/>
    <property type="match status" value="1"/>
</dbReference>
<proteinExistence type="inferred from homology"/>
<dbReference type="Pfam" id="PF00100">
    <property type="entry name" value="Zona_pellucida"/>
    <property type="match status" value="1"/>
</dbReference>
<dbReference type="GO" id="GO:2000344">
    <property type="term" value="P:positive regulation of acrosome reaction"/>
    <property type="evidence" value="ECO:0007669"/>
    <property type="project" value="UniProtKB-UniRule"/>
</dbReference>
<evidence type="ECO:0000256" key="8">
    <source>
        <dbReference type="ARBA" id="ARBA00022692"/>
    </source>
</evidence>
<comment type="subcellular location">
    <subcellularLocation>
        <location evidence="1">Secreted</location>
        <location evidence="1">Extracellular space</location>
        <location evidence="1">Extracellular matrix</location>
    </subcellularLocation>
    <subcellularLocation>
        <location evidence="14">Zona pellucida</location>
    </subcellularLocation>
    <subcellularLocation>
        <location evidence="14">Cell membrane</location>
        <topology evidence="14">Single-pass type I membrane protein</topology>
    </subcellularLocation>
</comment>
<evidence type="ECO:0000256" key="11">
    <source>
        <dbReference type="ARBA" id="ARBA00023136"/>
    </source>
</evidence>
<dbReference type="Gene3D" id="2.60.40.3210">
    <property type="entry name" value="Zona pellucida, ZP-N domain"/>
    <property type="match status" value="1"/>
</dbReference>
<sequence length="496" mass="54115">MGFRAAGLLGFVLLLSREQAASSQQAKHLYPVGFRLKTYQLRNPTAPPDEQSLPQSGEEQTQTSTNLQEAEARQLPEQRKTVQAGELISVQAPRTFSPDSGRNASKVVAKPQQPVPAPAESVSVRCSEEKVTVAVKNNFLGNGQLIHPDDLTLGGCMAVDAVDHILLFETELQGCGGTVTMTEVALIYTYSLMYSPTPIGNTSIIKTNPGDVAIQCHFQRRQYVSSSAMRPLWKMFSVEMQAEQQLHFSLRLMADDWQSQRPSNVYSVRDMVYVEAAVLQGFHVPLRVFVDSCVVTVDPDPSSQPRYPFIDNNGCLTDAKLTGAQSYFMPRSEEDKLNFQLKAFKFKQDDSDLFYVTCHMKATTVDVAIDSQHKACSFLPEAGRWVASGGDNKVCSCCETSCGGQRWRRGLAADAALEWKGVAVLGPILLKDSDPQEELPPAPVPQLQTQDEALTASYSSTALLCGAGVVLAGVIVFMSTLVCSGHPKPAGHFVST</sequence>
<evidence type="ECO:0000256" key="7">
    <source>
        <dbReference type="ARBA" id="ARBA00022685"/>
    </source>
</evidence>
<feature type="chain" id="PRO_5025715843" description="Zona pellucida sperm-binding protein 3" evidence="14">
    <location>
        <begin position="24"/>
        <end position="496"/>
    </location>
</feature>
<dbReference type="PRINTS" id="PR00023">
    <property type="entry name" value="ZPELLUCIDA"/>
</dbReference>
<dbReference type="Gene3D" id="2.60.40.4100">
    <property type="entry name" value="Zona pellucida, ZP-C domain"/>
    <property type="match status" value="1"/>
</dbReference>
<dbReference type="Ensembl" id="ENSFHET00000027570.1">
    <property type="protein sequence ID" value="ENSFHEP00000033342.1"/>
    <property type="gene ID" value="ENSFHEG00000020418.1"/>
</dbReference>
<evidence type="ECO:0000256" key="4">
    <source>
        <dbReference type="ARBA" id="ARBA00022475"/>
    </source>
</evidence>
<dbReference type="InterPro" id="IPR055355">
    <property type="entry name" value="ZP-C"/>
</dbReference>
<dbReference type="STRING" id="8078.ENSFHEP00000033342"/>
<comment type="PTM">
    <text evidence="14">Proteolytically cleaved before the transmembrane segment to yield the secreted ectodomain incorporated in the zona pellucida.</text>
</comment>
<evidence type="ECO:0000256" key="14">
    <source>
        <dbReference type="RuleBase" id="RU367066"/>
    </source>
</evidence>
<dbReference type="PANTHER" id="PTHR11576">
    <property type="entry name" value="ZONA PELLUCIDA SPERM-BINDING PROTEIN 3"/>
    <property type="match status" value="1"/>
</dbReference>
<feature type="compositionally biased region" description="Polar residues" evidence="15">
    <location>
        <begin position="52"/>
        <end position="68"/>
    </location>
</feature>
<dbReference type="Proteomes" id="UP000265000">
    <property type="component" value="Unplaced"/>
</dbReference>
<keyword evidence="6 14" id="KW-0272">Extracellular matrix</keyword>
<feature type="region of interest" description="Disordered" evidence="15">
    <location>
        <begin position="42"/>
        <end position="113"/>
    </location>
</feature>
<evidence type="ECO:0000256" key="15">
    <source>
        <dbReference type="SAM" id="MobiDB-lite"/>
    </source>
</evidence>
<dbReference type="FunFam" id="2.60.40.4100:FF:000002">
    <property type="entry name" value="Zona pellucida sperm-binding protein 3"/>
    <property type="match status" value="1"/>
</dbReference>
<feature type="compositionally biased region" description="Polar residues" evidence="15">
    <location>
        <begin position="92"/>
        <end position="103"/>
    </location>
</feature>
<feature type="signal peptide" evidence="14">
    <location>
        <begin position="1"/>
        <end position="23"/>
    </location>
</feature>
<dbReference type="InterPro" id="IPR055356">
    <property type="entry name" value="ZP-N"/>
</dbReference>
<keyword evidence="8" id="KW-0812">Transmembrane</keyword>
<evidence type="ECO:0000256" key="9">
    <source>
        <dbReference type="ARBA" id="ARBA00022729"/>
    </source>
</evidence>
<reference evidence="17" key="1">
    <citation type="submission" date="2025-08" db="UniProtKB">
        <authorList>
            <consortium name="Ensembl"/>
        </authorList>
    </citation>
    <scope>IDENTIFICATION</scope>
</reference>
<dbReference type="FunFam" id="2.60.40.3210:FF:000001">
    <property type="entry name" value="Zona pellucida sperm-binding protein 3"/>
    <property type="match status" value="1"/>
</dbReference>
<dbReference type="GO" id="GO:0035805">
    <property type="term" value="C:egg coat"/>
    <property type="evidence" value="ECO:0007669"/>
    <property type="project" value="UniProtKB-SubCell"/>
</dbReference>
<evidence type="ECO:0000259" key="16">
    <source>
        <dbReference type="PROSITE" id="PS51034"/>
    </source>
</evidence>
<dbReference type="Pfam" id="PF23344">
    <property type="entry name" value="ZP-N"/>
    <property type="match status" value="1"/>
</dbReference>
<keyword evidence="12 14" id="KW-1015">Disulfide bond</keyword>
<organism evidence="17 18">
    <name type="scientific">Fundulus heteroclitus</name>
    <name type="common">Killifish</name>
    <name type="synonym">Mummichog</name>
    <dbReference type="NCBI Taxonomy" id="8078"/>
    <lineage>
        <taxon>Eukaryota</taxon>
        <taxon>Metazoa</taxon>
        <taxon>Chordata</taxon>
        <taxon>Craniata</taxon>
        <taxon>Vertebrata</taxon>
        <taxon>Euteleostomi</taxon>
        <taxon>Actinopterygii</taxon>
        <taxon>Neopterygii</taxon>
        <taxon>Teleostei</taxon>
        <taxon>Neoteleostei</taxon>
        <taxon>Acanthomorphata</taxon>
        <taxon>Ovalentaria</taxon>
        <taxon>Atherinomorphae</taxon>
        <taxon>Cyprinodontiformes</taxon>
        <taxon>Fundulidae</taxon>
        <taxon>Fundulus</taxon>
    </lineage>
</organism>
<feature type="domain" description="ZP" evidence="16">
    <location>
        <begin position="125"/>
        <end position="383"/>
    </location>
</feature>
<evidence type="ECO:0000256" key="6">
    <source>
        <dbReference type="ARBA" id="ARBA00022530"/>
    </source>
</evidence>
<evidence type="ECO:0000256" key="3">
    <source>
        <dbReference type="ARBA" id="ARBA00017980"/>
    </source>
</evidence>
<comment type="function">
    <text evidence="14">Component of the zona pellucida, an extracellular matrix surrounding oocytes which mediates sperm binding, induction of the acrosome reaction and prevents post-fertilization polyspermy. The zona pellucida is composed of 3 to 4 glycoproteins, ZP1, ZP2, ZP3, and ZP4. ZP3 is essential for sperm binding and zona matrix formation.</text>
</comment>
<protein>
    <recommendedName>
        <fullName evidence="3 14">Zona pellucida sperm-binding protein 3</fullName>
    </recommendedName>
</protein>
<dbReference type="GO" id="GO:0035803">
    <property type="term" value="P:egg coat formation"/>
    <property type="evidence" value="ECO:0007669"/>
    <property type="project" value="UniProtKB-UniRule"/>
</dbReference>
<accession>A0A3Q2R181</accession>
<dbReference type="AlphaFoldDB" id="A0A3Q2R181"/>
<keyword evidence="13" id="KW-0325">Glycoprotein</keyword>
<dbReference type="PROSITE" id="PS51034">
    <property type="entry name" value="ZP_2"/>
    <property type="match status" value="1"/>
</dbReference>
<evidence type="ECO:0000313" key="18">
    <source>
        <dbReference type="Proteomes" id="UP000265000"/>
    </source>
</evidence>
<dbReference type="GO" id="GO:0035804">
    <property type="term" value="F:structural constituent of egg coat"/>
    <property type="evidence" value="ECO:0007669"/>
    <property type="project" value="UniProtKB-UniRule"/>
</dbReference>
<dbReference type="InterPro" id="IPR048290">
    <property type="entry name" value="ZP_chr"/>
</dbReference>
<keyword evidence="10" id="KW-1133">Transmembrane helix</keyword>
<evidence type="ECO:0000256" key="1">
    <source>
        <dbReference type="ARBA" id="ARBA00004498"/>
    </source>
</evidence>
<reference evidence="17" key="2">
    <citation type="submission" date="2025-09" db="UniProtKB">
        <authorList>
            <consortium name="Ensembl"/>
        </authorList>
    </citation>
    <scope>IDENTIFICATION</scope>
</reference>
<evidence type="ECO:0000256" key="10">
    <source>
        <dbReference type="ARBA" id="ARBA00022989"/>
    </source>
</evidence>
<dbReference type="GeneTree" id="ENSGT01030000234567"/>
<keyword evidence="9 14" id="KW-0732">Signal</keyword>
<keyword evidence="11" id="KW-0472">Membrane</keyword>
<dbReference type="GO" id="GO:0005886">
    <property type="term" value="C:plasma membrane"/>
    <property type="evidence" value="ECO:0007669"/>
    <property type="project" value="UniProtKB-SubCell"/>
</dbReference>
<evidence type="ECO:0000256" key="5">
    <source>
        <dbReference type="ARBA" id="ARBA00022525"/>
    </source>
</evidence>
<evidence type="ECO:0000256" key="2">
    <source>
        <dbReference type="ARBA" id="ARBA00006735"/>
    </source>
</evidence>
<dbReference type="InterPro" id="IPR001507">
    <property type="entry name" value="ZP_dom"/>
</dbReference>
<feature type="compositionally biased region" description="Basic and acidic residues" evidence="15">
    <location>
        <begin position="70"/>
        <end position="80"/>
    </location>
</feature>
<dbReference type="PANTHER" id="PTHR11576:SF2">
    <property type="entry name" value="ZONA PELLUCIDA SPERM-BINDING PROTEIN 3"/>
    <property type="match status" value="1"/>
</dbReference>
<keyword evidence="18" id="KW-1185">Reference proteome</keyword>
<dbReference type="GO" id="GO:0032190">
    <property type="term" value="F:acrosin binding"/>
    <property type="evidence" value="ECO:0007669"/>
    <property type="project" value="TreeGrafter"/>
</dbReference>
<evidence type="ECO:0000313" key="17">
    <source>
        <dbReference type="Ensembl" id="ENSFHEP00000033342.1"/>
    </source>
</evidence>
<dbReference type="GO" id="GO:0007339">
    <property type="term" value="P:binding of sperm to zona pellucida"/>
    <property type="evidence" value="ECO:0007669"/>
    <property type="project" value="UniProtKB-UniRule"/>
</dbReference>
<comment type="domain">
    <text evidence="14">The ZP domain is involved in the polymerization of the ZP proteins to form the zona pellucida.</text>
</comment>
<keyword evidence="5 14" id="KW-0964">Secreted</keyword>
<dbReference type="InterPro" id="IPR042235">
    <property type="entry name" value="ZP-C_dom"/>
</dbReference>
<comment type="similarity">
    <text evidence="2 14">Belongs to the ZP domain family. ZPC subfamily.</text>
</comment>